<organism evidence="2 3">
    <name type="scientific">Heterotrigona itama</name>
    <dbReference type="NCBI Taxonomy" id="395501"/>
    <lineage>
        <taxon>Eukaryota</taxon>
        <taxon>Metazoa</taxon>
        <taxon>Ecdysozoa</taxon>
        <taxon>Arthropoda</taxon>
        <taxon>Hexapoda</taxon>
        <taxon>Insecta</taxon>
        <taxon>Pterygota</taxon>
        <taxon>Neoptera</taxon>
        <taxon>Endopterygota</taxon>
        <taxon>Hymenoptera</taxon>
        <taxon>Apocrita</taxon>
        <taxon>Aculeata</taxon>
        <taxon>Apoidea</taxon>
        <taxon>Anthophila</taxon>
        <taxon>Apidae</taxon>
        <taxon>Heterotrigona</taxon>
    </lineage>
</organism>
<name>A0A6V7HIM2_9HYME</name>
<comment type="caution">
    <text evidence="2">The sequence shown here is derived from an EMBL/GenBank/DDBJ whole genome shotgun (WGS) entry which is preliminary data.</text>
</comment>
<feature type="transmembrane region" description="Helical" evidence="1">
    <location>
        <begin position="12"/>
        <end position="34"/>
    </location>
</feature>
<accession>A0A6V7HIM2</accession>
<sequence>NHTFIMKHIIKFRIITFIISELFFFFHLILLNFLSQINFSIN</sequence>
<evidence type="ECO:0000256" key="1">
    <source>
        <dbReference type="SAM" id="Phobius"/>
    </source>
</evidence>
<protein>
    <submittedName>
        <fullName evidence="2">Uncharacterized protein</fullName>
    </submittedName>
</protein>
<feature type="non-terminal residue" evidence="2">
    <location>
        <position position="42"/>
    </location>
</feature>
<evidence type="ECO:0000313" key="2">
    <source>
        <dbReference type="EMBL" id="CAD1480383.1"/>
    </source>
</evidence>
<keyword evidence="1" id="KW-0812">Transmembrane</keyword>
<evidence type="ECO:0000313" key="3">
    <source>
        <dbReference type="Proteomes" id="UP000752696"/>
    </source>
</evidence>
<dbReference type="EMBL" id="CAJDYZ010011974">
    <property type="protein sequence ID" value="CAD1480383.1"/>
    <property type="molecule type" value="Genomic_DNA"/>
</dbReference>
<feature type="non-terminal residue" evidence="2">
    <location>
        <position position="1"/>
    </location>
</feature>
<proteinExistence type="predicted"/>
<dbReference type="Proteomes" id="UP000752696">
    <property type="component" value="Unassembled WGS sequence"/>
</dbReference>
<keyword evidence="3" id="KW-1185">Reference proteome</keyword>
<dbReference type="AlphaFoldDB" id="A0A6V7HIM2"/>
<keyword evidence="1" id="KW-1133">Transmembrane helix</keyword>
<keyword evidence="1" id="KW-0472">Membrane</keyword>
<gene>
    <name evidence="2" type="ORF">MHI_LOCUS925853</name>
</gene>
<reference evidence="2" key="1">
    <citation type="submission" date="2020-07" db="EMBL/GenBank/DDBJ databases">
        <authorList>
            <person name="Nazaruddin N."/>
        </authorList>
    </citation>
    <scope>NUCLEOTIDE SEQUENCE</scope>
</reference>